<evidence type="ECO:0000259" key="10">
    <source>
        <dbReference type="PROSITE" id="PS50893"/>
    </source>
</evidence>
<dbReference type="SMART" id="SM00382">
    <property type="entry name" value="AAA"/>
    <property type="match status" value="1"/>
</dbReference>
<dbReference type="Gene3D" id="3.40.50.300">
    <property type="entry name" value="P-loop containing nucleotide triphosphate hydrolases"/>
    <property type="match status" value="1"/>
</dbReference>
<dbReference type="InterPro" id="IPR003593">
    <property type="entry name" value="AAA+_ATPase"/>
</dbReference>
<proteinExistence type="inferred from homology"/>
<keyword evidence="8" id="KW-0472">Membrane</keyword>
<dbReference type="GO" id="GO:0005886">
    <property type="term" value="C:plasma membrane"/>
    <property type="evidence" value="ECO:0007669"/>
    <property type="project" value="UniProtKB-SubCell"/>
</dbReference>
<dbReference type="GO" id="GO:0016887">
    <property type="term" value="F:ATP hydrolysis activity"/>
    <property type="evidence" value="ECO:0007669"/>
    <property type="project" value="InterPro"/>
</dbReference>
<dbReference type="EMBL" id="CAEZTJ010000095">
    <property type="protein sequence ID" value="CAB4570859.1"/>
    <property type="molecule type" value="Genomic_DNA"/>
</dbReference>
<comment type="subcellular location">
    <subcellularLocation>
        <location evidence="1">Cell membrane</location>
        <topology evidence="1">Peripheral membrane protein</topology>
    </subcellularLocation>
</comment>
<evidence type="ECO:0000256" key="7">
    <source>
        <dbReference type="ARBA" id="ARBA00022840"/>
    </source>
</evidence>
<feature type="domain" description="ABC transporter" evidence="10">
    <location>
        <begin position="2"/>
        <end position="228"/>
    </location>
</feature>
<accession>A0A6J6E6G9</accession>
<dbReference type="InterPro" id="IPR027417">
    <property type="entry name" value="P-loop_NTPase"/>
</dbReference>
<dbReference type="PANTHER" id="PTHR24220">
    <property type="entry name" value="IMPORT ATP-BINDING PROTEIN"/>
    <property type="match status" value="1"/>
</dbReference>
<evidence type="ECO:0000256" key="6">
    <source>
        <dbReference type="ARBA" id="ARBA00022741"/>
    </source>
</evidence>
<dbReference type="GO" id="GO:0022857">
    <property type="term" value="F:transmembrane transporter activity"/>
    <property type="evidence" value="ECO:0007669"/>
    <property type="project" value="TreeGrafter"/>
</dbReference>
<evidence type="ECO:0000256" key="1">
    <source>
        <dbReference type="ARBA" id="ARBA00004202"/>
    </source>
</evidence>
<dbReference type="PROSITE" id="PS00211">
    <property type="entry name" value="ABC_TRANSPORTER_1"/>
    <property type="match status" value="1"/>
</dbReference>
<evidence type="ECO:0000256" key="4">
    <source>
        <dbReference type="ARBA" id="ARBA00022475"/>
    </source>
</evidence>
<evidence type="ECO:0000256" key="8">
    <source>
        <dbReference type="ARBA" id="ARBA00023136"/>
    </source>
</evidence>
<evidence type="ECO:0000256" key="5">
    <source>
        <dbReference type="ARBA" id="ARBA00022618"/>
    </source>
</evidence>
<evidence type="ECO:0000256" key="2">
    <source>
        <dbReference type="ARBA" id="ARBA00005417"/>
    </source>
</evidence>
<dbReference type="Pfam" id="PF00005">
    <property type="entry name" value="ABC_tran"/>
    <property type="match status" value="1"/>
</dbReference>
<dbReference type="PANTHER" id="PTHR24220:SF470">
    <property type="entry name" value="CELL DIVISION ATP-BINDING PROTEIN FTSE"/>
    <property type="match status" value="1"/>
</dbReference>
<dbReference type="GO" id="GO:0005524">
    <property type="term" value="F:ATP binding"/>
    <property type="evidence" value="ECO:0007669"/>
    <property type="project" value="UniProtKB-KW"/>
</dbReference>
<organism evidence="11">
    <name type="scientific">freshwater metagenome</name>
    <dbReference type="NCBI Taxonomy" id="449393"/>
    <lineage>
        <taxon>unclassified sequences</taxon>
        <taxon>metagenomes</taxon>
        <taxon>ecological metagenomes</taxon>
    </lineage>
</organism>
<reference evidence="11" key="1">
    <citation type="submission" date="2020-05" db="EMBL/GenBank/DDBJ databases">
        <authorList>
            <person name="Chiriac C."/>
            <person name="Salcher M."/>
            <person name="Ghai R."/>
            <person name="Kavagutti S V."/>
        </authorList>
    </citation>
    <scope>NUCLEOTIDE SEQUENCE</scope>
</reference>
<dbReference type="InterPro" id="IPR025662">
    <property type="entry name" value="Sigma_54_int_dom_ATP-bd_1"/>
</dbReference>
<dbReference type="FunFam" id="3.40.50.300:FF:000056">
    <property type="entry name" value="Cell division ATP-binding protein FtsE"/>
    <property type="match status" value="1"/>
</dbReference>
<sequence>MIHFEHVSKSYPKTDKPALSDVSLEVAKGEFVFLVGQSGSGKSTFLRLVLREEKATSGTIHVAGKDLGKLSNWKVPDLRKQVGTVFQDFRLLPNKTVFENVAFALHVLGRTKKEIAREVPEVVELVGLEEKLDRKPGELSGGEQQRVAIARAYVSRPAILIADEPTGNLDPATSIGIMKLLDRINREGTTVVMATHDSGIVDQMRKRVIELESGHVIRDQVRGVYGYTG</sequence>
<dbReference type="InterPro" id="IPR003439">
    <property type="entry name" value="ABC_transporter-like_ATP-bd"/>
</dbReference>
<keyword evidence="5" id="KW-0132">Cell division</keyword>
<gene>
    <name evidence="11" type="ORF">UFOPK1650_00691</name>
</gene>
<dbReference type="GO" id="GO:0051301">
    <property type="term" value="P:cell division"/>
    <property type="evidence" value="ECO:0007669"/>
    <property type="project" value="UniProtKB-KW"/>
</dbReference>
<evidence type="ECO:0000313" key="11">
    <source>
        <dbReference type="EMBL" id="CAB4570859.1"/>
    </source>
</evidence>
<dbReference type="InterPro" id="IPR017871">
    <property type="entry name" value="ABC_transporter-like_CS"/>
</dbReference>
<keyword evidence="6" id="KW-0547">Nucleotide-binding</keyword>
<keyword evidence="7" id="KW-0067">ATP-binding</keyword>
<comment type="similarity">
    <text evidence="2">Belongs to the ABC transporter superfamily.</text>
</comment>
<dbReference type="NCBIfam" id="TIGR02673">
    <property type="entry name" value="FtsE"/>
    <property type="match status" value="1"/>
</dbReference>
<keyword evidence="4" id="KW-1003">Cell membrane</keyword>
<dbReference type="SUPFAM" id="SSF52540">
    <property type="entry name" value="P-loop containing nucleoside triphosphate hydrolases"/>
    <property type="match status" value="1"/>
</dbReference>
<evidence type="ECO:0000256" key="9">
    <source>
        <dbReference type="ARBA" id="ARBA00023306"/>
    </source>
</evidence>
<dbReference type="PROSITE" id="PS50893">
    <property type="entry name" value="ABC_TRANSPORTER_2"/>
    <property type="match status" value="1"/>
</dbReference>
<dbReference type="PROSITE" id="PS00675">
    <property type="entry name" value="SIGMA54_INTERACT_1"/>
    <property type="match status" value="1"/>
</dbReference>
<evidence type="ECO:0000256" key="3">
    <source>
        <dbReference type="ARBA" id="ARBA00020019"/>
    </source>
</evidence>
<dbReference type="InterPro" id="IPR005286">
    <property type="entry name" value="Cell_div_FtsE"/>
</dbReference>
<keyword evidence="9" id="KW-0131">Cell cycle</keyword>
<dbReference type="InterPro" id="IPR015854">
    <property type="entry name" value="ABC_transpr_LolD-like"/>
</dbReference>
<protein>
    <recommendedName>
        <fullName evidence="3">Cell division ATP-binding protein FtsE</fullName>
    </recommendedName>
</protein>
<dbReference type="AlphaFoldDB" id="A0A6J6E6G9"/>
<name>A0A6J6E6G9_9ZZZZ</name>